<dbReference type="KEGG" id="sna:Snas_0232"/>
<dbReference type="STRING" id="446470.Snas_0232"/>
<name>D3Q2Y1_STANL</name>
<evidence type="ECO:0000256" key="1">
    <source>
        <dbReference type="SAM" id="MobiDB-lite"/>
    </source>
</evidence>
<dbReference type="eggNOG" id="ENOG502ZGSX">
    <property type="taxonomic scope" value="Bacteria"/>
</dbReference>
<dbReference type="AlphaFoldDB" id="D3Q2Y1"/>
<dbReference type="Proteomes" id="UP000000844">
    <property type="component" value="Chromosome"/>
</dbReference>
<evidence type="ECO:0000313" key="2">
    <source>
        <dbReference type="EMBL" id="ADD39951.1"/>
    </source>
</evidence>
<feature type="region of interest" description="Disordered" evidence="1">
    <location>
        <begin position="1"/>
        <end position="78"/>
    </location>
</feature>
<dbReference type="EMBL" id="CP001778">
    <property type="protein sequence ID" value="ADD39951.1"/>
    <property type="molecule type" value="Genomic_DNA"/>
</dbReference>
<reference evidence="2 3" key="1">
    <citation type="journal article" date="2009" name="Stand. Genomic Sci.">
        <title>Complete genome sequence of Stackebrandtia nassauensis type strain (LLR-40K-21).</title>
        <authorList>
            <person name="Munk C."/>
            <person name="Lapidus A."/>
            <person name="Copeland A."/>
            <person name="Jando M."/>
            <person name="Mayilraj S."/>
            <person name="Glavina Del Rio T."/>
            <person name="Nolan M."/>
            <person name="Chen F."/>
            <person name="Lucas S."/>
            <person name="Tice H."/>
            <person name="Cheng J.F."/>
            <person name="Han C."/>
            <person name="Detter J.C."/>
            <person name="Bruce D."/>
            <person name="Goodwin L."/>
            <person name="Chain P."/>
            <person name="Pitluck S."/>
            <person name="Goker M."/>
            <person name="Ovchinikova G."/>
            <person name="Pati A."/>
            <person name="Ivanova N."/>
            <person name="Mavromatis K."/>
            <person name="Chen A."/>
            <person name="Palaniappan K."/>
            <person name="Land M."/>
            <person name="Hauser L."/>
            <person name="Chang Y.J."/>
            <person name="Jeffries C.D."/>
            <person name="Bristow J."/>
            <person name="Eisen J.A."/>
            <person name="Markowitz V."/>
            <person name="Hugenholtz P."/>
            <person name="Kyrpides N.C."/>
            <person name="Klenk H.P."/>
        </authorList>
    </citation>
    <scope>NUCLEOTIDE SEQUENCE [LARGE SCALE GENOMIC DNA]</scope>
    <source>
        <strain evidence="3">DSM 44728 / CIP 108903 / NRRL B-16338 / NBRC 102104 / LLR-40K-21</strain>
    </source>
</reference>
<protein>
    <submittedName>
        <fullName evidence="2">Uncharacterized protein</fullName>
    </submittedName>
</protein>
<evidence type="ECO:0000313" key="3">
    <source>
        <dbReference type="Proteomes" id="UP000000844"/>
    </source>
</evidence>
<gene>
    <name evidence="2" type="ordered locus">Snas_0232</name>
</gene>
<organism evidence="2 3">
    <name type="scientific">Stackebrandtia nassauensis (strain DSM 44728 / CIP 108903 / NRRL B-16338 / NBRC 102104 / LLR-40K-21)</name>
    <dbReference type="NCBI Taxonomy" id="446470"/>
    <lineage>
        <taxon>Bacteria</taxon>
        <taxon>Bacillati</taxon>
        <taxon>Actinomycetota</taxon>
        <taxon>Actinomycetes</taxon>
        <taxon>Glycomycetales</taxon>
        <taxon>Glycomycetaceae</taxon>
        <taxon>Stackebrandtia</taxon>
    </lineage>
</organism>
<dbReference type="HOGENOM" id="CLU_1721233_0_0_11"/>
<sequence>MRHPVGVNQPDDNGQPQPPDGFDPRQNPRGLMTDGRRVADPADFGRGPRGGDFPQTVFRNERPPVQRHHREQTTDEYEETARSMASHPLFRGLLQELPPRTAPPSQEWLDRWSSTARSILELLYSRDPLALDRRLASALNGVLTREGGRTDE</sequence>
<proteinExistence type="predicted"/>
<accession>D3Q2Y1</accession>
<keyword evidence="3" id="KW-1185">Reference proteome</keyword>